<evidence type="ECO:0000313" key="5">
    <source>
        <dbReference type="EMBL" id="VDN41368.1"/>
    </source>
</evidence>
<dbReference type="InterPro" id="IPR002713">
    <property type="entry name" value="FF_domain"/>
</dbReference>
<gene>
    <name evidence="5" type="ORF">GPUH_LOCUS23361</name>
</gene>
<evidence type="ECO:0000256" key="3">
    <source>
        <dbReference type="SAM" id="SignalP"/>
    </source>
</evidence>
<reference evidence="5 6" key="2">
    <citation type="submission" date="2018-11" db="EMBL/GenBank/DDBJ databases">
        <authorList>
            <consortium name="Pathogen Informatics"/>
        </authorList>
    </citation>
    <scope>NUCLEOTIDE SEQUENCE [LARGE SCALE GENOMIC DNA]</scope>
</reference>
<evidence type="ECO:0000259" key="4">
    <source>
        <dbReference type="PROSITE" id="PS51676"/>
    </source>
</evidence>
<dbReference type="AlphaFoldDB" id="A0A183EQX0"/>
<dbReference type="PROSITE" id="PS51676">
    <property type="entry name" value="FF"/>
    <property type="match status" value="1"/>
</dbReference>
<sequence length="107" mass="12852">MAKCCALLLCFAFFEYDLQVPFERRLQEFKEMLTEKNVSAGSTWEKELSKIVFDKRYLLLNAVERKAAFEAYVRERTEIERAERKRRAKEARENFRNLLEEAKLHGR</sequence>
<evidence type="ECO:0000256" key="1">
    <source>
        <dbReference type="ARBA" id="ARBA00022737"/>
    </source>
</evidence>
<dbReference type="Pfam" id="PF01846">
    <property type="entry name" value="FF"/>
    <property type="match status" value="1"/>
</dbReference>
<dbReference type="EMBL" id="UYRT01097604">
    <property type="protein sequence ID" value="VDN41368.1"/>
    <property type="molecule type" value="Genomic_DNA"/>
</dbReference>
<accession>A0A183EQX0</accession>
<keyword evidence="1" id="KW-0677">Repeat</keyword>
<keyword evidence="6" id="KW-1185">Reference proteome</keyword>
<dbReference type="GO" id="GO:0003712">
    <property type="term" value="F:transcription coregulator activity"/>
    <property type="evidence" value="ECO:0007669"/>
    <property type="project" value="TreeGrafter"/>
</dbReference>
<keyword evidence="2" id="KW-0175">Coiled coil</keyword>
<evidence type="ECO:0000256" key="2">
    <source>
        <dbReference type="SAM" id="Coils"/>
    </source>
</evidence>
<dbReference type="Proteomes" id="UP000271098">
    <property type="component" value="Unassembled WGS sequence"/>
</dbReference>
<protein>
    <submittedName>
        <fullName evidence="7">FF domain-containing protein</fullName>
    </submittedName>
</protein>
<name>A0A183EQX0_9BILA</name>
<dbReference type="GO" id="GO:0070063">
    <property type="term" value="F:RNA polymerase binding"/>
    <property type="evidence" value="ECO:0007669"/>
    <property type="project" value="InterPro"/>
</dbReference>
<keyword evidence="3" id="KW-0732">Signal</keyword>
<evidence type="ECO:0000313" key="6">
    <source>
        <dbReference type="Proteomes" id="UP000271098"/>
    </source>
</evidence>
<feature type="coiled-coil region" evidence="2">
    <location>
        <begin position="65"/>
        <end position="105"/>
    </location>
</feature>
<dbReference type="SMART" id="SM00441">
    <property type="entry name" value="FF"/>
    <property type="match status" value="1"/>
</dbReference>
<dbReference type="InterPro" id="IPR036517">
    <property type="entry name" value="FF_domain_sf"/>
</dbReference>
<dbReference type="PANTHER" id="PTHR15377:SF3">
    <property type="entry name" value="WW DOMAIN-CONTAINING PROTEIN"/>
    <property type="match status" value="1"/>
</dbReference>
<evidence type="ECO:0000313" key="7">
    <source>
        <dbReference type="WBParaSite" id="GPUH_0002339101-mRNA-1"/>
    </source>
</evidence>
<feature type="signal peptide" evidence="3">
    <location>
        <begin position="1"/>
        <end position="19"/>
    </location>
</feature>
<dbReference type="GO" id="GO:0005634">
    <property type="term" value="C:nucleus"/>
    <property type="evidence" value="ECO:0007669"/>
    <property type="project" value="TreeGrafter"/>
</dbReference>
<organism evidence="7">
    <name type="scientific">Gongylonema pulchrum</name>
    <dbReference type="NCBI Taxonomy" id="637853"/>
    <lineage>
        <taxon>Eukaryota</taxon>
        <taxon>Metazoa</taxon>
        <taxon>Ecdysozoa</taxon>
        <taxon>Nematoda</taxon>
        <taxon>Chromadorea</taxon>
        <taxon>Rhabditida</taxon>
        <taxon>Spirurina</taxon>
        <taxon>Spiruromorpha</taxon>
        <taxon>Spiruroidea</taxon>
        <taxon>Gongylonematidae</taxon>
        <taxon>Gongylonema</taxon>
    </lineage>
</organism>
<dbReference type="InterPro" id="IPR045148">
    <property type="entry name" value="TCRG1-like"/>
</dbReference>
<dbReference type="WBParaSite" id="GPUH_0002339101-mRNA-1">
    <property type="protein sequence ID" value="GPUH_0002339101-mRNA-1"/>
    <property type="gene ID" value="GPUH_0002339101"/>
</dbReference>
<reference evidence="7" key="1">
    <citation type="submission" date="2016-06" db="UniProtKB">
        <authorList>
            <consortium name="WormBaseParasite"/>
        </authorList>
    </citation>
    <scope>IDENTIFICATION</scope>
</reference>
<dbReference type="SUPFAM" id="SSF81698">
    <property type="entry name" value="FF domain"/>
    <property type="match status" value="1"/>
</dbReference>
<feature type="chain" id="PRO_5043139254" evidence="3">
    <location>
        <begin position="20"/>
        <end position="107"/>
    </location>
</feature>
<dbReference type="Gene3D" id="1.10.10.440">
    <property type="entry name" value="FF domain"/>
    <property type="match status" value="1"/>
</dbReference>
<feature type="domain" description="FF" evidence="4">
    <location>
        <begin position="19"/>
        <end position="75"/>
    </location>
</feature>
<dbReference type="PANTHER" id="PTHR15377">
    <property type="entry name" value="TRANSCRIPTION ELONGATION REGULATOR 1"/>
    <property type="match status" value="1"/>
</dbReference>
<dbReference type="OrthoDB" id="5871307at2759"/>
<proteinExistence type="predicted"/>